<protein>
    <submittedName>
        <fullName evidence="1">Uncharacterized protein</fullName>
    </submittedName>
</protein>
<accession>A0A9X2Q143</accession>
<proteinExistence type="predicted"/>
<organism evidence="1 2">
    <name type="scientific">Salinibacter ruber</name>
    <dbReference type="NCBI Taxonomy" id="146919"/>
    <lineage>
        <taxon>Bacteria</taxon>
        <taxon>Pseudomonadati</taxon>
        <taxon>Rhodothermota</taxon>
        <taxon>Rhodothermia</taxon>
        <taxon>Rhodothermales</taxon>
        <taxon>Salinibacteraceae</taxon>
        <taxon>Salinibacter</taxon>
    </lineage>
</organism>
<dbReference type="AlphaFoldDB" id="A0A9X2Q143"/>
<sequence>MALPVTLRKVDETPRYCLYDLGAEDTVAGRVKLYKASGDVEVVRLSGEGVPAGPPFYLAQGVPRLRTYCERNQYPDEDTWTA</sequence>
<evidence type="ECO:0000313" key="2">
    <source>
        <dbReference type="Proteomes" id="UP001155027"/>
    </source>
</evidence>
<evidence type="ECO:0000313" key="1">
    <source>
        <dbReference type="EMBL" id="MCS3678534.1"/>
    </source>
</evidence>
<dbReference type="EMBL" id="JANUAU010000008">
    <property type="protein sequence ID" value="MCS3678534.1"/>
    <property type="molecule type" value="Genomic_DNA"/>
</dbReference>
<dbReference type="Proteomes" id="UP001155027">
    <property type="component" value="Unassembled WGS sequence"/>
</dbReference>
<comment type="caution">
    <text evidence="1">The sequence shown here is derived from an EMBL/GenBank/DDBJ whole genome shotgun (WGS) entry which is preliminary data.</text>
</comment>
<gene>
    <name evidence="1" type="ORF">GGP71_002473</name>
</gene>
<dbReference type="RefSeq" id="WP_112903555.1">
    <property type="nucleotide sequence ID" value="NZ_CALTSL010000004.1"/>
</dbReference>
<name>A0A9X2Q143_9BACT</name>
<reference evidence="1" key="1">
    <citation type="submission" date="2022-08" db="EMBL/GenBank/DDBJ databases">
        <title>Genomic Encyclopedia of Type Strains, Phase V (KMG-V): Genome sequencing to study the core and pangenomes of soil and plant-associated prokaryotes.</title>
        <authorList>
            <person name="Whitman W."/>
        </authorList>
    </citation>
    <scope>NUCLEOTIDE SEQUENCE</scope>
    <source>
        <strain evidence="1">0</strain>
    </source>
</reference>